<dbReference type="InterPro" id="IPR024447">
    <property type="entry name" value="YXWGXW_rpt"/>
</dbReference>
<gene>
    <name evidence="2" type="ORF">MPNT_50033</name>
</gene>
<evidence type="ECO:0000313" key="3">
    <source>
        <dbReference type="Proteomes" id="UP000663859"/>
    </source>
</evidence>
<evidence type="ECO:0008006" key="4">
    <source>
        <dbReference type="Google" id="ProtNLM"/>
    </source>
</evidence>
<dbReference type="EMBL" id="CAJNOB010000045">
    <property type="protein sequence ID" value="CAF0702313.1"/>
    <property type="molecule type" value="Genomic_DNA"/>
</dbReference>
<dbReference type="Proteomes" id="UP000663859">
    <property type="component" value="Unassembled WGS sequence"/>
</dbReference>
<keyword evidence="3" id="KW-1185">Reference proteome</keyword>
<feature type="transmembrane region" description="Helical" evidence="1">
    <location>
        <begin position="53"/>
        <end position="74"/>
    </location>
</feature>
<accession>A0A8J2BNP7</accession>
<protein>
    <recommendedName>
        <fullName evidence="4">YXWGXW repeat-containing protein</fullName>
    </recommendedName>
</protein>
<keyword evidence="1" id="KW-0472">Membrane</keyword>
<sequence length="145" mass="16133">MSLPGNGRMAGSNPCILSATGVKNEEKKLFVIKLVVTHLTFDASQKRMKKLHVLLVGIVLGVGALPSYGFVVVATPPPPPPVVVVRPAPPGPGWVWVPGHWVWRGRWVWKHGHWVRRPWPGAVWVPGHWARRPGGWVWVPGHWAR</sequence>
<proteinExistence type="predicted"/>
<evidence type="ECO:0000313" key="2">
    <source>
        <dbReference type="EMBL" id="CAF0702313.1"/>
    </source>
</evidence>
<reference evidence="2" key="1">
    <citation type="submission" date="2021-02" db="EMBL/GenBank/DDBJ databases">
        <authorList>
            <person name="Cremers G."/>
            <person name="Picone N."/>
        </authorList>
    </citation>
    <scope>NUCLEOTIDE SEQUENCE</scope>
    <source>
        <strain evidence="2">PQ17</strain>
    </source>
</reference>
<keyword evidence="1" id="KW-0812">Transmembrane</keyword>
<keyword evidence="1" id="KW-1133">Transmembrane helix</keyword>
<name>A0A8J2BNP7_9BACT</name>
<dbReference type="AlphaFoldDB" id="A0A8J2BNP7"/>
<organism evidence="2 3">
    <name type="scientific">Candidatus Methylacidithermus pantelleriae</name>
    <dbReference type="NCBI Taxonomy" id="2744239"/>
    <lineage>
        <taxon>Bacteria</taxon>
        <taxon>Pseudomonadati</taxon>
        <taxon>Verrucomicrobiota</taxon>
        <taxon>Methylacidiphilae</taxon>
        <taxon>Methylacidiphilales</taxon>
        <taxon>Methylacidiphilaceae</taxon>
        <taxon>Candidatus Methylacidithermus</taxon>
    </lineage>
</organism>
<evidence type="ECO:0000256" key="1">
    <source>
        <dbReference type="SAM" id="Phobius"/>
    </source>
</evidence>
<comment type="caution">
    <text evidence="2">The sequence shown here is derived from an EMBL/GenBank/DDBJ whole genome shotgun (WGS) entry which is preliminary data.</text>
</comment>
<dbReference type="Pfam" id="PF12779">
    <property type="entry name" value="WXXGXW"/>
    <property type="match status" value="2"/>
</dbReference>